<dbReference type="Proteomes" id="UP000256405">
    <property type="component" value="Unassembled WGS sequence"/>
</dbReference>
<dbReference type="EMBL" id="QUNF01000004">
    <property type="protein sequence ID" value="REG91480.1"/>
    <property type="molecule type" value="Genomic_DNA"/>
</dbReference>
<dbReference type="GO" id="GO:0006633">
    <property type="term" value="P:fatty acid biosynthetic process"/>
    <property type="evidence" value="ECO:0007669"/>
    <property type="project" value="TreeGrafter"/>
</dbReference>
<protein>
    <submittedName>
        <fullName evidence="3">Enoyl-CoA hydratase</fullName>
    </submittedName>
</protein>
<dbReference type="PANTHER" id="PTHR43437">
    <property type="entry name" value="HYDROXYACYL-THIOESTER DEHYDRATASE TYPE 2, MITOCHONDRIAL-RELATED"/>
    <property type="match status" value="1"/>
</dbReference>
<dbReference type="Pfam" id="PF01575">
    <property type="entry name" value="MaoC_dehydratas"/>
    <property type="match status" value="1"/>
</dbReference>
<dbReference type="InterPro" id="IPR050965">
    <property type="entry name" value="UPF0336/Enoyl-CoA_hydratase"/>
</dbReference>
<dbReference type="FunFam" id="3.10.129.10:FF:000042">
    <property type="entry name" value="MaoC domain protein dehydratase"/>
    <property type="match status" value="1"/>
</dbReference>
<evidence type="ECO:0000256" key="1">
    <source>
        <dbReference type="ARBA" id="ARBA00023239"/>
    </source>
</evidence>
<dbReference type="InterPro" id="IPR002539">
    <property type="entry name" value="MaoC-like_dom"/>
</dbReference>
<dbReference type="Gene3D" id="3.10.129.10">
    <property type="entry name" value="Hotdog Thioesterase"/>
    <property type="match status" value="1"/>
</dbReference>
<dbReference type="GO" id="GO:0019171">
    <property type="term" value="F:(3R)-hydroxyacyl-[acyl-carrier-protein] dehydratase activity"/>
    <property type="evidence" value="ECO:0007669"/>
    <property type="project" value="TreeGrafter"/>
</dbReference>
<dbReference type="RefSeq" id="WP_086540654.1">
    <property type="nucleotide sequence ID" value="NZ_MSSW01000010.1"/>
</dbReference>
<proteinExistence type="predicted"/>
<gene>
    <name evidence="3" type="ORF">C8N25_10494</name>
</gene>
<dbReference type="CDD" id="cd03449">
    <property type="entry name" value="R_hydratase"/>
    <property type="match status" value="1"/>
</dbReference>
<sequence>MKFEDLYIGLSASLKKVFRLEDVEKFALLSEDMNPIHLSEEFSAKTPYKRPIVHGFLYGSMISSILANQVPGPGSIYLYQELNFKAPVFHGDEVIATVKVFELKLDKRIIKLDTFCHNSLGIEVLSGVAIIKLLENE</sequence>
<dbReference type="InterPro" id="IPR029069">
    <property type="entry name" value="HotDog_dom_sf"/>
</dbReference>
<accession>A0A3E0E1F8</accession>
<keyword evidence="4" id="KW-1185">Reference proteome</keyword>
<dbReference type="SUPFAM" id="SSF54637">
    <property type="entry name" value="Thioesterase/thiol ester dehydrase-isomerase"/>
    <property type="match status" value="1"/>
</dbReference>
<feature type="domain" description="MaoC-like" evidence="2">
    <location>
        <begin position="20"/>
        <end position="108"/>
    </location>
</feature>
<dbReference type="PANTHER" id="PTHR43437:SF3">
    <property type="entry name" value="HYDROXYACYL-THIOESTER DEHYDRATASE TYPE 2, MITOCHONDRIAL"/>
    <property type="match status" value="1"/>
</dbReference>
<keyword evidence="1" id="KW-0456">Lyase</keyword>
<dbReference type="OrthoDB" id="9801625at2"/>
<dbReference type="AlphaFoldDB" id="A0A3E0E1F8"/>
<evidence type="ECO:0000313" key="4">
    <source>
        <dbReference type="Proteomes" id="UP000256405"/>
    </source>
</evidence>
<evidence type="ECO:0000259" key="2">
    <source>
        <dbReference type="Pfam" id="PF01575"/>
    </source>
</evidence>
<reference evidence="3 4" key="1">
    <citation type="submission" date="2018-08" db="EMBL/GenBank/DDBJ databases">
        <title>Genomic Encyclopedia of Archaeal and Bacterial Type Strains, Phase II (KMG-II): from individual species to whole genera.</title>
        <authorList>
            <person name="Goeker M."/>
        </authorList>
    </citation>
    <scope>NUCLEOTIDE SEQUENCE [LARGE SCALE GENOMIC DNA]</scope>
    <source>
        <strain evidence="3 4">DSM 15986</strain>
    </source>
</reference>
<evidence type="ECO:0000313" key="3">
    <source>
        <dbReference type="EMBL" id="REG91480.1"/>
    </source>
</evidence>
<comment type="caution">
    <text evidence="3">The sequence shown here is derived from an EMBL/GenBank/DDBJ whole genome shotgun (WGS) entry which is preliminary data.</text>
</comment>
<name>A0A3E0E1F8_9BACT</name>
<organism evidence="3 4">
    <name type="scientific">Algoriphagus antarcticus</name>
    <dbReference type="NCBI Taxonomy" id="238540"/>
    <lineage>
        <taxon>Bacteria</taxon>
        <taxon>Pseudomonadati</taxon>
        <taxon>Bacteroidota</taxon>
        <taxon>Cytophagia</taxon>
        <taxon>Cytophagales</taxon>
        <taxon>Cyclobacteriaceae</taxon>
        <taxon>Algoriphagus</taxon>
    </lineage>
</organism>